<dbReference type="SUPFAM" id="SSF51735">
    <property type="entry name" value="NAD(P)-binding Rossmann-fold domains"/>
    <property type="match status" value="1"/>
</dbReference>
<evidence type="ECO:0000256" key="1">
    <source>
        <dbReference type="ARBA" id="ARBA00006484"/>
    </source>
</evidence>
<reference evidence="5" key="1">
    <citation type="journal article" date="2007" name="J. Antibiot.">
        <title>Cloning of the pactamycin biosynthetic gene cluster and characterization of a crucial glycosyltransferase prior to a unique cyclopentane ring formation.</title>
        <authorList>
            <person name="Kudo F."/>
            <person name="Kasama Y."/>
            <person name="Hirayama T."/>
            <person name="Eguchi T."/>
        </authorList>
    </citation>
    <scope>NUCLEOTIDE SEQUENCE</scope>
    <source>
        <strain evidence="5">NBRC 13433</strain>
    </source>
</reference>
<evidence type="ECO:0000256" key="3">
    <source>
        <dbReference type="SAM" id="MobiDB-lite"/>
    </source>
</evidence>
<dbReference type="EMBL" id="FJ392609">
    <property type="protein sequence ID" value="ACJ24879.1"/>
    <property type="molecule type" value="Genomic_DNA"/>
</dbReference>
<dbReference type="PRINTS" id="PR00081">
    <property type="entry name" value="GDHRDH"/>
</dbReference>
<gene>
    <name evidence="5" type="primary">pctW</name>
    <name evidence="4" type="synonym">ptmU</name>
</gene>
<accession>A8R0K6</accession>
<dbReference type="InterPro" id="IPR002347">
    <property type="entry name" value="SDR_fam"/>
</dbReference>
<keyword evidence="2" id="KW-0560">Oxidoreductase</keyword>
<reference evidence="4" key="2">
    <citation type="submission" date="2008-10" db="EMBL/GenBank/DDBJ databases">
        <title>Deciphering pactamycin biosynthesis and engineered production of new pactamycin analogs.</title>
        <authorList>
            <person name="Ito T."/>
            <person name="Roongsawang N."/>
            <person name="Shirasaka N."/>
            <person name="Lu W."/>
            <person name="Flatt P."/>
            <person name="Kasanah N."/>
            <person name="Miranda C."/>
            <person name="Mahmud T."/>
        </authorList>
    </citation>
    <scope>NUCLEOTIDE SEQUENCE</scope>
    <source>
        <strain evidence="4">ATCC 27456</strain>
    </source>
</reference>
<evidence type="ECO:0000256" key="2">
    <source>
        <dbReference type="ARBA" id="ARBA00023002"/>
    </source>
</evidence>
<feature type="compositionally biased region" description="Basic and acidic residues" evidence="3">
    <location>
        <begin position="1"/>
        <end position="11"/>
    </location>
</feature>
<evidence type="ECO:0000313" key="4">
    <source>
        <dbReference type="EMBL" id="ACJ24879.1"/>
    </source>
</evidence>
<dbReference type="EMBL" id="AB303063">
    <property type="protein sequence ID" value="BAF92605.1"/>
    <property type="molecule type" value="Genomic_DNA"/>
</dbReference>
<dbReference type="CDD" id="cd05233">
    <property type="entry name" value="SDR_c"/>
    <property type="match status" value="1"/>
</dbReference>
<comment type="similarity">
    <text evidence="1">Belongs to the short-chain dehydrogenases/reductases (SDR) family.</text>
</comment>
<dbReference type="PRINTS" id="PR00080">
    <property type="entry name" value="SDRFAMILY"/>
</dbReference>
<proteinExistence type="inferred from homology"/>
<dbReference type="FunFam" id="3.40.50.720:FF:000084">
    <property type="entry name" value="Short-chain dehydrogenase reductase"/>
    <property type="match status" value="1"/>
</dbReference>
<dbReference type="GO" id="GO:0016491">
    <property type="term" value="F:oxidoreductase activity"/>
    <property type="evidence" value="ECO:0007669"/>
    <property type="project" value="UniProtKB-KW"/>
</dbReference>
<sequence length="279" mass="29618">MPRSATEKDSATAKVHIADGGVPPRGDVMSSRRAVAVVTGAGSGLGAAVALRLAATHDLVLTHLTEDDALAETAGRAAAAGARVLATVPGDLTDRRTVDRLEARMAEHAEHLDVLVCNAGAYRYVPWPETSWEDIRAAVEVNLLAHIACIHAATPHLVARGMGRIVAISTVLTQLGRVELAPYIAAKGGLESLVRALARELGPHGITVNAVRPGSIELSVEQRRHPDYPTWRQREFARQCIKRHGRPEDVAAAVAFLVSPEAGFITGQSLTVDGGWDLN</sequence>
<dbReference type="Pfam" id="PF13561">
    <property type="entry name" value="adh_short_C2"/>
    <property type="match status" value="1"/>
</dbReference>
<dbReference type="Gene3D" id="3.40.50.720">
    <property type="entry name" value="NAD(P)-binding Rossmann-like Domain"/>
    <property type="match status" value="1"/>
</dbReference>
<dbReference type="InterPro" id="IPR036291">
    <property type="entry name" value="NAD(P)-bd_dom_sf"/>
</dbReference>
<evidence type="ECO:0000313" key="5">
    <source>
        <dbReference type="EMBL" id="BAF92605.1"/>
    </source>
</evidence>
<name>A8R0K6_9ACTN</name>
<dbReference type="InterPro" id="IPR050259">
    <property type="entry name" value="SDR"/>
</dbReference>
<feature type="region of interest" description="Disordered" evidence="3">
    <location>
        <begin position="1"/>
        <end position="24"/>
    </location>
</feature>
<protein>
    <submittedName>
        <fullName evidence="5">Putative short-chain dehydrogenase/reductase</fullName>
    </submittedName>
</protein>
<dbReference type="AlphaFoldDB" id="A8R0K6"/>
<organism evidence="5">
    <name type="scientific">Streptomyces pactum</name>
    <dbReference type="NCBI Taxonomy" id="68249"/>
    <lineage>
        <taxon>Bacteria</taxon>
        <taxon>Bacillati</taxon>
        <taxon>Actinomycetota</taxon>
        <taxon>Actinomycetes</taxon>
        <taxon>Kitasatosporales</taxon>
        <taxon>Streptomycetaceae</taxon>
        <taxon>Streptomyces</taxon>
    </lineage>
</organism>
<dbReference type="PANTHER" id="PTHR42879">
    <property type="entry name" value="3-OXOACYL-(ACYL-CARRIER-PROTEIN) REDUCTASE"/>
    <property type="match status" value="1"/>
</dbReference>